<sequence length="256" mass="28655">MPQNGTPAGLEQVWKPSYTSSDRRQCPTTAMGGWNAETVNDPEALYAPVVPDGEIPRDLSAIRDSEWDKLRAKPNHRIIARPVLNPRFVAQEEQKNDARLEAALIQLARDLVLPSARPHVHTFEQDRKAFRIGSEQANISAPRFYRKAYRPQQRPTTKPNETFTVFPDDIKQLVHDIATTPRNSADLPKRAALQAEKFSDHFDAGTGYLLTSSPLYGHYGNQALCPTALWEYLVGRQVGAGANVAKSPEKKQEESE</sequence>
<reference evidence="2 3" key="1">
    <citation type="submission" date="2023-08" db="EMBL/GenBank/DDBJ databases">
        <title>Black Yeasts Isolated from many extreme environments.</title>
        <authorList>
            <person name="Coleine C."/>
            <person name="Stajich J.E."/>
            <person name="Selbmann L."/>
        </authorList>
    </citation>
    <scope>NUCLEOTIDE SEQUENCE [LARGE SCALE GENOMIC DNA]</scope>
    <source>
        <strain evidence="2 3">CCFEE 5935</strain>
    </source>
</reference>
<protein>
    <submittedName>
        <fullName evidence="2">Uncharacterized protein</fullName>
    </submittedName>
</protein>
<dbReference type="GeneID" id="89924609"/>
<dbReference type="Proteomes" id="UP001337655">
    <property type="component" value="Unassembled WGS sequence"/>
</dbReference>
<dbReference type="AlphaFoldDB" id="A0AAV9PHR9"/>
<accession>A0AAV9PHR9</accession>
<comment type="caution">
    <text evidence="2">The sequence shown here is derived from an EMBL/GenBank/DDBJ whole genome shotgun (WGS) entry which is preliminary data.</text>
</comment>
<gene>
    <name evidence="2" type="ORF">LTR77_003262</name>
</gene>
<dbReference type="EMBL" id="JAVRRT010000004">
    <property type="protein sequence ID" value="KAK5173140.1"/>
    <property type="molecule type" value="Genomic_DNA"/>
</dbReference>
<keyword evidence="3" id="KW-1185">Reference proteome</keyword>
<evidence type="ECO:0000313" key="3">
    <source>
        <dbReference type="Proteomes" id="UP001337655"/>
    </source>
</evidence>
<evidence type="ECO:0000256" key="1">
    <source>
        <dbReference type="SAM" id="MobiDB-lite"/>
    </source>
</evidence>
<dbReference type="RefSeq" id="XP_064661858.1">
    <property type="nucleotide sequence ID" value="XM_064800519.1"/>
</dbReference>
<organism evidence="2 3">
    <name type="scientific">Saxophila tyrrhenica</name>
    <dbReference type="NCBI Taxonomy" id="1690608"/>
    <lineage>
        <taxon>Eukaryota</taxon>
        <taxon>Fungi</taxon>
        <taxon>Dikarya</taxon>
        <taxon>Ascomycota</taxon>
        <taxon>Pezizomycotina</taxon>
        <taxon>Dothideomycetes</taxon>
        <taxon>Dothideomycetidae</taxon>
        <taxon>Mycosphaerellales</taxon>
        <taxon>Extremaceae</taxon>
        <taxon>Saxophila</taxon>
    </lineage>
</organism>
<proteinExistence type="predicted"/>
<evidence type="ECO:0000313" key="2">
    <source>
        <dbReference type="EMBL" id="KAK5173140.1"/>
    </source>
</evidence>
<name>A0AAV9PHR9_9PEZI</name>
<feature type="region of interest" description="Disordered" evidence="1">
    <location>
        <begin position="17"/>
        <end position="36"/>
    </location>
</feature>